<evidence type="ECO:0000313" key="1">
    <source>
        <dbReference type="EMBL" id="MCJ1959775.1"/>
    </source>
</evidence>
<gene>
    <name evidence="1" type="ORF">MTR65_03665</name>
</gene>
<dbReference type="EMBL" id="JALHAT010000003">
    <property type="protein sequence ID" value="MCJ1959775.1"/>
    <property type="molecule type" value="Genomic_DNA"/>
</dbReference>
<sequence length="62" mass="7170">MTRFRYITPHRTGKWYPDLETAQRHACDIGAGFRDERTGRFVAYVDTYLEEDEAELALGSVS</sequence>
<dbReference type="RefSeq" id="WP_243797156.1">
    <property type="nucleotide sequence ID" value="NZ_JALHAT010000003.1"/>
</dbReference>
<organism evidence="1 2">
    <name type="scientific">Novosphingobium mangrovi</name>
    <name type="common">ex Hu et al. 2023</name>
    <dbReference type="NCBI Taxonomy" id="2930094"/>
    <lineage>
        <taxon>Bacteria</taxon>
        <taxon>Pseudomonadati</taxon>
        <taxon>Pseudomonadota</taxon>
        <taxon>Alphaproteobacteria</taxon>
        <taxon>Sphingomonadales</taxon>
        <taxon>Sphingomonadaceae</taxon>
        <taxon>Novosphingobium</taxon>
    </lineage>
</organism>
<comment type="caution">
    <text evidence="1">The sequence shown here is derived from an EMBL/GenBank/DDBJ whole genome shotgun (WGS) entry which is preliminary data.</text>
</comment>
<evidence type="ECO:0000313" key="2">
    <source>
        <dbReference type="Proteomes" id="UP001162802"/>
    </source>
</evidence>
<proteinExistence type="predicted"/>
<accession>A0ABT0A9A2</accession>
<protein>
    <submittedName>
        <fullName evidence="1">Uncharacterized protein</fullName>
    </submittedName>
</protein>
<reference evidence="1" key="1">
    <citation type="submission" date="2022-03" db="EMBL/GenBank/DDBJ databases">
        <title>Identification of a novel bacterium isolated from mangrove sediments.</title>
        <authorList>
            <person name="Pan X."/>
        </authorList>
    </citation>
    <scope>NUCLEOTIDE SEQUENCE</scope>
    <source>
        <strain evidence="1">B2637</strain>
    </source>
</reference>
<dbReference type="Proteomes" id="UP001162802">
    <property type="component" value="Unassembled WGS sequence"/>
</dbReference>
<keyword evidence="2" id="KW-1185">Reference proteome</keyword>
<name>A0ABT0A9A2_9SPHN</name>